<gene>
    <name evidence="3" type="ORF">SETIT_9G035100v2</name>
</gene>
<dbReference type="InterPro" id="IPR036047">
    <property type="entry name" value="F-box-like_dom_sf"/>
</dbReference>
<evidence type="ECO:0000313" key="3">
    <source>
        <dbReference type="EMBL" id="RCV40220.1"/>
    </source>
</evidence>
<sequence length="548" mass="61943">MESSKDVVVHDAKRAKLRLATADHHGGTAAAGWQKDLISGLCDDVLLRILGLVPDATDAVRTGALSRRWRGLWTRAPALRFTLWPRNRICWPHRLDNAERFIAFASNVLALRAQQSGDAAIEHLKISFPFDFEGDTDQLLRLQSIRAAETWIRCAAQQSVKSFCFDQRLPRRPIPAAENGDEEDEDERDEGPDVMVLDDLPSSEKLETMSLDLDGGCRVRLPSAVVFASLVDLTIKFMKVAAGSGHLLARLLSSDCCPSLQKLCMWFVRLPSGMNELLLENSSLLELTLDDMDDMSLIELRTPSLRVLEVKECMDLEVLVVSAPRLEELMFLENSSQVLIDGDLSSVGRLKLDLYAHRPTDDHESNVSLLQRCTSARFLDVSLKLTAKEDVHNIDIIKGRIPHLDHVTSLNVHISPLKRHSFGDYVARLLSLFRNLAYLCLDFDTYIKPDDQCLGSDFICDHLDHWKSYEISSLHLQKAEFRGLTGTDCELHFFRSVLASARQLQMVVVSFNPNYSVEEKRDDLQNMLLGGGTWSDCHWSYERRPCQR</sequence>
<dbReference type="EMBL" id="CM003536">
    <property type="protein sequence ID" value="RCV40220.1"/>
    <property type="molecule type" value="Genomic_DNA"/>
</dbReference>
<organism evidence="3">
    <name type="scientific">Setaria italica</name>
    <name type="common">Foxtail millet</name>
    <name type="synonym">Panicum italicum</name>
    <dbReference type="NCBI Taxonomy" id="4555"/>
    <lineage>
        <taxon>Eukaryota</taxon>
        <taxon>Viridiplantae</taxon>
        <taxon>Streptophyta</taxon>
        <taxon>Embryophyta</taxon>
        <taxon>Tracheophyta</taxon>
        <taxon>Spermatophyta</taxon>
        <taxon>Magnoliopsida</taxon>
        <taxon>Liliopsida</taxon>
        <taxon>Poales</taxon>
        <taxon>Poaceae</taxon>
        <taxon>PACMAD clade</taxon>
        <taxon>Panicoideae</taxon>
        <taxon>Panicodae</taxon>
        <taxon>Paniceae</taxon>
        <taxon>Cenchrinae</taxon>
        <taxon>Setaria</taxon>
    </lineage>
</organism>
<proteinExistence type="predicted"/>
<dbReference type="SUPFAM" id="SSF81383">
    <property type="entry name" value="F-box domain"/>
    <property type="match status" value="1"/>
</dbReference>
<dbReference type="InterPro" id="IPR055411">
    <property type="entry name" value="LRR_FXL15/At3g58940/PEG3-like"/>
</dbReference>
<feature type="domain" description="F-box/LRR-repeat protein 15/At3g58940/PEG3-like LRR" evidence="2">
    <location>
        <begin position="217"/>
        <end position="335"/>
    </location>
</feature>
<accession>A0A368SEG9</accession>
<dbReference type="OrthoDB" id="695956at2759"/>
<evidence type="ECO:0000256" key="1">
    <source>
        <dbReference type="SAM" id="MobiDB-lite"/>
    </source>
</evidence>
<feature type="compositionally biased region" description="Acidic residues" evidence="1">
    <location>
        <begin position="179"/>
        <end position="192"/>
    </location>
</feature>
<reference evidence="3" key="2">
    <citation type="submission" date="2015-07" db="EMBL/GenBank/DDBJ databases">
        <authorList>
            <person name="Noorani M."/>
        </authorList>
    </citation>
    <scope>NUCLEOTIDE SEQUENCE</scope>
    <source>
        <strain evidence="3">Yugu1</strain>
    </source>
</reference>
<evidence type="ECO:0000259" key="2">
    <source>
        <dbReference type="Pfam" id="PF24758"/>
    </source>
</evidence>
<dbReference type="PANTHER" id="PTHR34709:SF28">
    <property type="entry name" value="OS08G0272601 PROTEIN"/>
    <property type="match status" value="1"/>
</dbReference>
<name>A0A368SEG9_SETIT</name>
<dbReference type="AlphaFoldDB" id="A0A368SEG9"/>
<dbReference type="PANTHER" id="PTHR34709">
    <property type="entry name" value="OS10G0396666 PROTEIN"/>
    <property type="match status" value="1"/>
</dbReference>
<protein>
    <recommendedName>
        <fullName evidence="2">F-box/LRR-repeat protein 15/At3g58940/PEG3-like LRR domain-containing protein</fullName>
    </recommendedName>
</protein>
<feature type="region of interest" description="Disordered" evidence="1">
    <location>
        <begin position="173"/>
        <end position="197"/>
    </location>
</feature>
<dbReference type="InterPro" id="IPR055312">
    <property type="entry name" value="FBL15-like"/>
</dbReference>
<reference evidence="3" key="1">
    <citation type="journal article" date="2012" name="Nat. Biotechnol.">
        <title>Reference genome sequence of the model plant Setaria.</title>
        <authorList>
            <person name="Bennetzen J.L."/>
            <person name="Schmutz J."/>
            <person name="Wang H."/>
            <person name="Percifield R."/>
            <person name="Hawkins J."/>
            <person name="Pontaroli A.C."/>
            <person name="Estep M."/>
            <person name="Feng L."/>
            <person name="Vaughn J.N."/>
            <person name="Grimwood J."/>
            <person name="Jenkins J."/>
            <person name="Barry K."/>
            <person name="Lindquist E."/>
            <person name="Hellsten U."/>
            <person name="Deshpande S."/>
            <person name="Wang X."/>
            <person name="Wu X."/>
            <person name="Mitros T."/>
            <person name="Triplett J."/>
            <person name="Yang X."/>
            <person name="Ye C.Y."/>
            <person name="Mauro-Herrera M."/>
            <person name="Wang L."/>
            <person name="Li P."/>
            <person name="Sharma M."/>
            <person name="Sharma R."/>
            <person name="Ronald P.C."/>
            <person name="Panaud O."/>
            <person name="Kellogg E.A."/>
            <person name="Brutnell T.P."/>
            <person name="Doust A.N."/>
            <person name="Tuskan G.A."/>
            <person name="Rokhsar D."/>
            <person name="Devos K.M."/>
        </authorList>
    </citation>
    <scope>NUCLEOTIDE SEQUENCE [LARGE SCALE GENOMIC DNA]</scope>
    <source>
        <strain evidence="3">Yugu1</strain>
    </source>
</reference>
<dbReference type="Pfam" id="PF24758">
    <property type="entry name" value="LRR_At5g56370"/>
    <property type="match status" value="1"/>
</dbReference>